<dbReference type="EMBL" id="JAGKSQ010000001">
    <property type="protein sequence ID" value="MBP3950055.1"/>
    <property type="molecule type" value="Genomic_DNA"/>
</dbReference>
<dbReference type="AlphaFoldDB" id="A0A940WXH2"/>
<evidence type="ECO:0000256" key="7">
    <source>
        <dbReference type="ARBA" id="ARBA00022801"/>
    </source>
</evidence>
<dbReference type="Proteomes" id="UP000678228">
    <property type="component" value="Unassembled WGS sequence"/>
</dbReference>
<dbReference type="InterPro" id="IPR029762">
    <property type="entry name" value="PGP-I_bact-type"/>
</dbReference>
<name>A0A940WXH2_9BACI</name>
<evidence type="ECO:0000313" key="12">
    <source>
        <dbReference type="EMBL" id="MBP3950055.1"/>
    </source>
</evidence>
<evidence type="ECO:0000256" key="11">
    <source>
        <dbReference type="PROSITE-ProRule" id="PRU10077"/>
    </source>
</evidence>
<dbReference type="InterPro" id="IPR016125">
    <property type="entry name" value="Peptidase_C15-like"/>
</dbReference>
<sequence length="199" mass="21676">MRILVTGFEPFLGHSINPTERIVNELNGEFVDGIEVIGATMPVAFSKSSVRLIELYEEVKPDAVIMLGLAAGRNRITPERVAINCSDGDVDNEGVTLEDAPIREGGPAAYFSTLPIRKMVNELNQASIPAQISNTAGTYLCNQVMYTLLDYLAERGKVCPVGFVHIPASHELAVTNPKLPSMSHSELIRAIKVIIKCLK</sequence>
<dbReference type="GO" id="GO:0006508">
    <property type="term" value="P:proteolysis"/>
    <property type="evidence" value="ECO:0007669"/>
    <property type="project" value="UniProtKB-KW"/>
</dbReference>
<dbReference type="PRINTS" id="PR00706">
    <property type="entry name" value="PYROGLUPTASE"/>
</dbReference>
<dbReference type="EC" id="3.4.19.3" evidence="9"/>
<keyword evidence="7 9" id="KW-0378">Hydrolase</keyword>
<comment type="caution">
    <text evidence="12">The sequence shown here is derived from an EMBL/GenBank/DDBJ whole genome shotgun (WGS) entry which is preliminary data.</text>
</comment>
<evidence type="ECO:0000313" key="13">
    <source>
        <dbReference type="Proteomes" id="UP000678228"/>
    </source>
</evidence>
<comment type="function">
    <text evidence="2 9">Removes 5-oxoproline from various penultimate amino acid residues except L-proline.</text>
</comment>
<dbReference type="InterPro" id="IPR000816">
    <property type="entry name" value="Peptidase_C15"/>
</dbReference>
<dbReference type="GO" id="GO:0016920">
    <property type="term" value="F:pyroglutamyl-peptidase activity"/>
    <property type="evidence" value="ECO:0007669"/>
    <property type="project" value="UniProtKB-UniRule"/>
</dbReference>
<dbReference type="PANTHER" id="PTHR23402:SF1">
    <property type="entry name" value="PYROGLUTAMYL-PEPTIDASE I"/>
    <property type="match status" value="1"/>
</dbReference>
<dbReference type="PANTHER" id="PTHR23402">
    <property type="entry name" value="PROTEASE FAMILY C15 PYROGLUTAMYL-PEPTIDASE I-RELATED"/>
    <property type="match status" value="1"/>
</dbReference>
<dbReference type="PROSITE" id="PS01334">
    <property type="entry name" value="PYRASE_CYS"/>
    <property type="match status" value="1"/>
</dbReference>
<protein>
    <recommendedName>
        <fullName evidence="9">Pyrrolidone-carboxylate peptidase</fullName>
        <ecNumber evidence="9">3.4.19.3</ecNumber>
    </recommendedName>
    <alternativeName>
        <fullName evidence="9">5-oxoprolyl-peptidase</fullName>
    </alternativeName>
    <alternativeName>
        <fullName evidence="9">Pyroglutamyl-peptidase I</fullName>
        <shortName evidence="9">PGP-I</shortName>
        <shortName evidence="9">Pyrase</shortName>
    </alternativeName>
</protein>
<keyword evidence="5 9" id="KW-0963">Cytoplasm</keyword>
<dbReference type="HAMAP" id="MF_00417">
    <property type="entry name" value="Pyrrolid_peptidase"/>
    <property type="match status" value="1"/>
</dbReference>
<keyword evidence="13" id="KW-1185">Reference proteome</keyword>
<keyword evidence="8 9" id="KW-0788">Thiol protease</keyword>
<dbReference type="CDD" id="cd00501">
    <property type="entry name" value="Peptidase_C15"/>
    <property type="match status" value="1"/>
</dbReference>
<feature type="active site" evidence="9 10">
    <location>
        <position position="79"/>
    </location>
</feature>
<evidence type="ECO:0000256" key="1">
    <source>
        <dbReference type="ARBA" id="ARBA00001770"/>
    </source>
</evidence>
<dbReference type="SUPFAM" id="SSF53182">
    <property type="entry name" value="Pyrrolidone carboxyl peptidase (pyroglutamate aminopeptidase)"/>
    <property type="match status" value="1"/>
</dbReference>
<accession>A0A940WXH2</accession>
<dbReference type="InterPro" id="IPR033694">
    <property type="entry name" value="PGPEP1_Cys_AS"/>
</dbReference>
<dbReference type="GO" id="GO:0005829">
    <property type="term" value="C:cytosol"/>
    <property type="evidence" value="ECO:0007669"/>
    <property type="project" value="InterPro"/>
</dbReference>
<dbReference type="InterPro" id="IPR036440">
    <property type="entry name" value="Peptidase_C15-like_sf"/>
</dbReference>
<comment type="catalytic activity">
    <reaction evidence="1 9 10">
        <text>Release of an N-terminal pyroglutamyl group from a polypeptide, the second amino acid generally not being Pro.</text>
        <dbReference type="EC" id="3.4.19.3"/>
    </reaction>
</comment>
<dbReference type="PROSITE" id="PS01333">
    <property type="entry name" value="PYRASE_GLU"/>
    <property type="match status" value="1"/>
</dbReference>
<proteinExistence type="inferred from homology"/>
<evidence type="ECO:0000256" key="2">
    <source>
        <dbReference type="ARBA" id="ARBA00002280"/>
    </source>
</evidence>
<gene>
    <name evidence="9 12" type="primary">pcp</name>
    <name evidence="12" type="ORF">J7W16_02845</name>
</gene>
<evidence type="ECO:0000256" key="4">
    <source>
        <dbReference type="ARBA" id="ARBA00006641"/>
    </source>
</evidence>
<evidence type="ECO:0000256" key="3">
    <source>
        <dbReference type="ARBA" id="ARBA00004496"/>
    </source>
</evidence>
<evidence type="ECO:0000256" key="8">
    <source>
        <dbReference type="ARBA" id="ARBA00022807"/>
    </source>
</evidence>
<reference evidence="12" key="1">
    <citation type="submission" date="2021-03" db="EMBL/GenBank/DDBJ databases">
        <title>Bacillus suaedae sp. nov., isolated from Suaeda aralocaspica.</title>
        <authorList>
            <person name="Lei R.F.R."/>
        </authorList>
    </citation>
    <scope>NUCLEOTIDE SEQUENCE</scope>
    <source>
        <strain evidence="12">YZJH907-2</strain>
    </source>
</reference>
<dbReference type="RefSeq" id="WP_210595670.1">
    <property type="nucleotide sequence ID" value="NZ_JAGKSQ010000001.1"/>
</dbReference>
<feature type="active site" evidence="9">
    <location>
        <position position="165"/>
    </location>
</feature>
<keyword evidence="6 9" id="KW-0645">Protease</keyword>
<evidence type="ECO:0000256" key="10">
    <source>
        <dbReference type="PROSITE-ProRule" id="PRU10076"/>
    </source>
</evidence>
<dbReference type="PIRSF" id="PIRSF015592">
    <property type="entry name" value="Prld-crbxl_pptds"/>
    <property type="match status" value="1"/>
</dbReference>
<evidence type="ECO:0000256" key="9">
    <source>
        <dbReference type="HAMAP-Rule" id="MF_00417"/>
    </source>
</evidence>
<feature type="active site" evidence="9 11">
    <location>
        <position position="141"/>
    </location>
</feature>
<comment type="subunit">
    <text evidence="9">Homotetramer.</text>
</comment>
<dbReference type="NCBIfam" id="NF009676">
    <property type="entry name" value="PRK13197.1"/>
    <property type="match status" value="1"/>
</dbReference>
<dbReference type="NCBIfam" id="TIGR00504">
    <property type="entry name" value="pyro_pdase"/>
    <property type="match status" value="1"/>
</dbReference>
<dbReference type="Pfam" id="PF01470">
    <property type="entry name" value="Peptidase_C15"/>
    <property type="match status" value="1"/>
</dbReference>
<comment type="subcellular location">
    <subcellularLocation>
        <location evidence="3 9">Cytoplasm</location>
    </subcellularLocation>
</comment>
<comment type="similarity">
    <text evidence="4 9">Belongs to the peptidase C15 family.</text>
</comment>
<dbReference type="Gene3D" id="3.40.630.20">
    <property type="entry name" value="Peptidase C15, pyroglutamyl peptidase I-like"/>
    <property type="match status" value="1"/>
</dbReference>
<organism evidence="12 13">
    <name type="scientific">Halalkalibacter suaedae</name>
    <dbReference type="NCBI Taxonomy" id="2822140"/>
    <lineage>
        <taxon>Bacteria</taxon>
        <taxon>Bacillati</taxon>
        <taxon>Bacillota</taxon>
        <taxon>Bacilli</taxon>
        <taxon>Bacillales</taxon>
        <taxon>Bacillaceae</taxon>
        <taxon>Halalkalibacter</taxon>
    </lineage>
</organism>
<evidence type="ECO:0000256" key="6">
    <source>
        <dbReference type="ARBA" id="ARBA00022670"/>
    </source>
</evidence>
<evidence type="ECO:0000256" key="5">
    <source>
        <dbReference type="ARBA" id="ARBA00022490"/>
    </source>
</evidence>
<dbReference type="InterPro" id="IPR033693">
    <property type="entry name" value="PGPEP1_Glu_AS"/>
</dbReference>